<feature type="binding site" evidence="1">
    <location>
        <position position="82"/>
    </location>
    <ligand>
        <name>Ni(2+)</name>
        <dbReference type="ChEBI" id="CHEBI:49786"/>
    </ligand>
</feature>
<dbReference type="PIRSF" id="PIRSF037847">
    <property type="entry name" value="NiaR"/>
    <property type="match status" value="1"/>
</dbReference>
<comment type="caution">
    <text evidence="4">The sequence shown here is derived from an EMBL/GenBank/DDBJ whole genome shotgun (WGS) entry which is preliminary data.</text>
</comment>
<evidence type="ECO:0008006" key="6">
    <source>
        <dbReference type="Google" id="ProtNLM"/>
    </source>
</evidence>
<dbReference type="InterPro" id="IPR004173">
    <property type="entry name" value="3H_domain"/>
</dbReference>
<evidence type="ECO:0000256" key="1">
    <source>
        <dbReference type="PIRSR" id="PIRSR037847-1"/>
    </source>
</evidence>
<dbReference type="PANTHER" id="PTHR40068">
    <property type="entry name" value="TRANSCRIPTION REPRESSOR NIAR-RELATED"/>
    <property type="match status" value="1"/>
</dbReference>
<gene>
    <name evidence="4" type="ORF">EV209_1821</name>
</gene>
<evidence type="ECO:0000313" key="5">
    <source>
        <dbReference type="Proteomes" id="UP000292927"/>
    </source>
</evidence>
<dbReference type="RefSeq" id="WP_130435119.1">
    <property type="nucleotide sequence ID" value="NZ_SGXF01000003.1"/>
</dbReference>
<dbReference type="InterPro" id="IPR013196">
    <property type="entry name" value="HTH_11"/>
</dbReference>
<dbReference type="GO" id="GO:0046872">
    <property type="term" value="F:metal ion binding"/>
    <property type="evidence" value="ECO:0007669"/>
    <property type="project" value="UniProtKB-KW"/>
</dbReference>
<dbReference type="EMBL" id="SGXF01000003">
    <property type="protein sequence ID" value="RZT00507.1"/>
    <property type="molecule type" value="Genomic_DNA"/>
</dbReference>
<dbReference type="Gene3D" id="1.10.10.10">
    <property type="entry name" value="Winged helix-like DNA-binding domain superfamily/Winged helix DNA-binding domain"/>
    <property type="match status" value="1"/>
</dbReference>
<accession>A0A4Q7PIT3</accession>
<dbReference type="InterPro" id="IPR026043">
    <property type="entry name" value="NadR"/>
</dbReference>
<dbReference type="InterPro" id="IPR036390">
    <property type="entry name" value="WH_DNA-bd_sf"/>
</dbReference>
<feature type="domain" description="Helix-turn-helix type 11" evidence="3">
    <location>
        <begin position="6"/>
        <end position="58"/>
    </location>
</feature>
<keyword evidence="5" id="KW-1185">Reference proteome</keyword>
<keyword evidence="1" id="KW-0533">Nickel</keyword>
<dbReference type="SUPFAM" id="SSF46785">
    <property type="entry name" value="Winged helix' DNA-binding domain"/>
    <property type="match status" value="1"/>
</dbReference>
<sequence length="168" mass="18487">MSGEERREEVLKYLKTSGSPVSGAALAEEFGVSRQVIVQDIALLRASCHQILSTNRGYVCSGKSAVSEVFCVCHADDEIQEELNLIVDCGGTVEDVFVEHEVYGRLRADLKVRSRRQVQEFVDGIKSGKSSPLKNITSGVHYHTVSADSEAVLDSVKEELEKRGFLAR</sequence>
<organism evidence="4 5">
    <name type="scientific">Cuneatibacter caecimuris</name>
    <dbReference type="NCBI Taxonomy" id="1796618"/>
    <lineage>
        <taxon>Bacteria</taxon>
        <taxon>Bacillati</taxon>
        <taxon>Bacillota</taxon>
        <taxon>Clostridia</taxon>
        <taxon>Lachnospirales</taxon>
        <taxon>Lachnospiraceae</taxon>
        <taxon>Cuneatibacter</taxon>
    </lineage>
</organism>
<protein>
    <recommendedName>
        <fullName evidence="6">Transcription repressor NadR</fullName>
    </recommendedName>
</protein>
<reference evidence="4 5" key="1">
    <citation type="submission" date="2019-02" db="EMBL/GenBank/DDBJ databases">
        <title>Genomic Encyclopedia of Type Strains, Phase IV (KMG-IV): sequencing the most valuable type-strain genomes for metagenomic binning, comparative biology and taxonomic classification.</title>
        <authorList>
            <person name="Goeker M."/>
        </authorList>
    </citation>
    <scope>NUCLEOTIDE SEQUENCE [LARGE SCALE GENOMIC DNA]</scope>
    <source>
        <strain evidence="4 5">DSM 29486</strain>
    </source>
</reference>
<feature type="binding site" evidence="1">
    <location>
        <position position="74"/>
    </location>
    <ligand>
        <name>Ni(2+)</name>
        <dbReference type="ChEBI" id="CHEBI:49786"/>
    </ligand>
</feature>
<dbReference type="InterPro" id="IPR035922">
    <property type="entry name" value="3H_dom_sf"/>
</dbReference>
<dbReference type="Pfam" id="PF08279">
    <property type="entry name" value="HTH_11"/>
    <property type="match status" value="1"/>
</dbReference>
<name>A0A4Q7PIT3_9FIRM</name>
<feature type="binding site" evidence="1">
    <location>
        <position position="141"/>
    </location>
    <ligand>
        <name>Ni(2+)</name>
        <dbReference type="ChEBI" id="CHEBI:49786"/>
    </ligand>
</feature>
<dbReference type="OrthoDB" id="9792661at2"/>
<evidence type="ECO:0000259" key="2">
    <source>
        <dbReference type="Pfam" id="PF02829"/>
    </source>
</evidence>
<proteinExistence type="predicted"/>
<feature type="binding site" evidence="1">
    <location>
        <position position="143"/>
    </location>
    <ligand>
        <name>Ni(2+)</name>
        <dbReference type="ChEBI" id="CHEBI:49786"/>
    </ligand>
</feature>
<evidence type="ECO:0000259" key="3">
    <source>
        <dbReference type="Pfam" id="PF08279"/>
    </source>
</evidence>
<feature type="domain" description="3H" evidence="2">
    <location>
        <begin position="71"/>
        <end position="166"/>
    </location>
</feature>
<evidence type="ECO:0000313" key="4">
    <source>
        <dbReference type="EMBL" id="RZT00507.1"/>
    </source>
</evidence>
<dbReference type="Gene3D" id="3.30.1340.20">
    <property type="entry name" value="3H domain"/>
    <property type="match status" value="1"/>
</dbReference>
<dbReference type="Proteomes" id="UP000292927">
    <property type="component" value="Unassembled WGS sequence"/>
</dbReference>
<dbReference type="PANTHER" id="PTHR40068:SF1">
    <property type="entry name" value="TRANSCRIPTION REPRESSOR NIAR-RELATED"/>
    <property type="match status" value="1"/>
</dbReference>
<dbReference type="AlphaFoldDB" id="A0A4Q7PIT3"/>
<dbReference type="SUPFAM" id="SSF75500">
    <property type="entry name" value="Putative transcriptional regulator TM1602, C-terminal domain"/>
    <property type="match status" value="1"/>
</dbReference>
<keyword evidence="1" id="KW-0479">Metal-binding</keyword>
<dbReference type="Pfam" id="PF02829">
    <property type="entry name" value="3H"/>
    <property type="match status" value="1"/>
</dbReference>
<dbReference type="InterPro" id="IPR036388">
    <property type="entry name" value="WH-like_DNA-bd_sf"/>
</dbReference>